<protein>
    <submittedName>
        <fullName evidence="1">Uncharacterized protein</fullName>
    </submittedName>
</protein>
<dbReference type="RefSeq" id="WP_154473313.1">
    <property type="nucleotide sequence ID" value="NZ_VUMD01000015.1"/>
</dbReference>
<dbReference type="EMBL" id="VUMD01000015">
    <property type="protein sequence ID" value="MSS37870.1"/>
    <property type="molecule type" value="Genomic_DNA"/>
</dbReference>
<comment type="caution">
    <text evidence="1">The sequence shown here is derived from an EMBL/GenBank/DDBJ whole genome shotgun (WGS) entry which is preliminary data.</text>
</comment>
<dbReference type="Proteomes" id="UP000429958">
    <property type="component" value="Unassembled WGS sequence"/>
</dbReference>
<keyword evidence="2" id="KW-1185">Reference proteome</keyword>
<name>A0A7X2TDR3_9CLOT</name>
<reference evidence="1 2" key="1">
    <citation type="submission" date="2019-08" db="EMBL/GenBank/DDBJ databases">
        <title>In-depth cultivation of the pig gut microbiome towards novel bacterial diversity and tailored functional studies.</title>
        <authorList>
            <person name="Wylensek D."/>
            <person name="Hitch T.C.A."/>
            <person name="Clavel T."/>
        </authorList>
    </citation>
    <scope>NUCLEOTIDE SEQUENCE [LARGE SCALE GENOMIC DNA]</scope>
    <source>
        <strain evidence="1 2">WCA-389-WT-23D1</strain>
    </source>
</reference>
<evidence type="ECO:0000313" key="2">
    <source>
        <dbReference type="Proteomes" id="UP000429958"/>
    </source>
</evidence>
<organism evidence="1 2">
    <name type="scientific">Clostridium porci</name>
    <dbReference type="NCBI Taxonomy" id="2605778"/>
    <lineage>
        <taxon>Bacteria</taxon>
        <taxon>Bacillati</taxon>
        <taxon>Bacillota</taxon>
        <taxon>Clostridia</taxon>
        <taxon>Eubacteriales</taxon>
        <taxon>Clostridiaceae</taxon>
        <taxon>Clostridium</taxon>
    </lineage>
</organism>
<sequence>MDSPFPEYEVVVGMQGTRLIIEPQIVVEIGNMHRFTSKGTLMVFVTARIENRLKVNSSMFIPW</sequence>
<proteinExistence type="predicted"/>
<accession>A0A7X2TDR3</accession>
<dbReference type="AlphaFoldDB" id="A0A7X2TDR3"/>
<gene>
    <name evidence="1" type="ORF">FYJ39_15190</name>
</gene>
<evidence type="ECO:0000313" key="1">
    <source>
        <dbReference type="EMBL" id="MSS37870.1"/>
    </source>
</evidence>